<name>A0A158DLR2_9BURK</name>
<reference evidence="1" key="1">
    <citation type="submission" date="2016-01" db="EMBL/GenBank/DDBJ databases">
        <authorList>
            <person name="Peeters C."/>
        </authorList>
    </citation>
    <scope>NUCLEOTIDE SEQUENCE [LARGE SCALE GENOMIC DNA]</scope>
    <source>
        <strain evidence="1">LMG 29323</strain>
    </source>
</reference>
<dbReference type="EMBL" id="FCOE02000041">
    <property type="protein sequence ID" value="SAK95136.1"/>
    <property type="molecule type" value="Genomic_DNA"/>
</dbReference>
<keyword evidence="2" id="KW-1185">Reference proteome</keyword>
<proteinExistence type="predicted"/>
<protein>
    <recommendedName>
        <fullName evidence="3">Lipoprotein</fullName>
    </recommendedName>
</protein>
<organism evidence="1 2">
    <name type="scientific">Caballeronia pedi</name>
    <dbReference type="NCBI Taxonomy" id="1777141"/>
    <lineage>
        <taxon>Bacteria</taxon>
        <taxon>Pseudomonadati</taxon>
        <taxon>Pseudomonadota</taxon>
        <taxon>Betaproteobacteria</taxon>
        <taxon>Burkholderiales</taxon>
        <taxon>Burkholderiaceae</taxon>
        <taxon>Caballeronia</taxon>
    </lineage>
</organism>
<evidence type="ECO:0000313" key="1">
    <source>
        <dbReference type="EMBL" id="SAK95136.1"/>
    </source>
</evidence>
<accession>A0A158DLR2</accession>
<dbReference type="AlphaFoldDB" id="A0A158DLR2"/>
<dbReference type="OrthoDB" id="8965801at2"/>
<sequence>MRFLSIYVVTCVISACVTQQSPGVQPVGTSQQQPKVVGTCIAKTWADQTQQQVISQNVLANDLAMDVYVSGQQPPAGAAVMVRPNYQGSGTWVGLRGTGSAGNNAPGDISCCL</sequence>
<dbReference type="RefSeq" id="WP_087131846.1">
    <property type="nucleotide sequence ID" value="NZ_FCOE02000041.1"/>
</dbReference>
<comment type="caution">
    <text evidence="1">The sequence shown here is derived from an EMBL/GenBank/DDBJ whole genome shotgun (WGS) entry which is preliminary data.</text>
</comment>
<evidence type="ECO:0008006" key="3">
    <source>
        <dbReference type="Google" id="ProtNLM"/>
    </source>
</evidence>
<dbReference type="Proteomes" id="UP000054911">
    <property type="component" value="Unassembled WGS sequence"/>
</dbReference>
<evidence type="ECO:0000313" key="2">
    <source>
        <dbReference type="Proteomes" id="UP000054911"/>
    </source>
</evidence>
<dbReference type="PROSITE" id="PS51257">
    <property type="entry name" value="PROKAR_LIPOPROTEIN"/>
    <property type="match status" value="1"/>
</dbReference>
<gene>
    <name evidence="1" type="ORF">AWB80_07065</name>
</gene>